<dbReference type="InterPro" id="IPR016161">
    <property type="entry name" value="Ald_DH/histidinol_DH"/>
</dbReference>
<dbReference type="KEGG" id="bpg:Bathy01g03690"/>
<dbReference type="eggNOG" id="KOG2456">
    <property type="taxonomic scope" value="Eukaryota"/>
</dbReference>
<dbReference type="InterPro" id="IPR016163">
    <property type="entry name" value="Ald_DH_C"/>
</dbReference>
<dbReference type="GO" id="GO:0004029">
    <property type="term" value="F:aldehyde dehydrogenase (NAD+) activity"/>
    <property type="evidence" value="ECO:0007669"/>
    <property type="project" value="TreeGrafter"/>
</dbReference>
<dbReference type="AlphaFoldDB" id="K8E9Z2"/>
<gene>
    <name evidence="7" type="ORF">Bathy01g03690</name>
</gene>
<keyword evidence="8" id="KW-1185">Reference proteome</keyword>
<accession>K8E9Z2</accession>
<evidence type="ECO:0000259" key="6">
    <source>
        <dbReference type="Pfam" id="PF00171"/>
    </source>
</evidence>
<dbReference type="Pfam" id="PF00171">
    <property type="entry name" value="Aldedh"/>
    <property type="match status" value="1"/>
</dbReference>
<protein>
    <submittedName>
        <fullName evidence="7">Aldehyde dehydrogenase</fullName>
    </submittedName>
</protein>
<dbReference type="EMBL" id="FO082278">
    <property type="protein sequence ID" value="CCO14627.1"/>
    <property type="molecule type" value="Genomic_DNA"/>
</dbReference>
<dbReference type="InterPro" id="IPR016162">
    <property type="entry name" value="Ald_DH_N"/>
</dbReference>
<proteinExistence type="inferred from homology"/>
<evidence type="ECO:0000256" key="5">
    <source>
        <dbReference type="SAM" id="Phobius"/>
    </source>
</evidence>
<dbReference type="STRING" id="41875.K8E9Z2"/>
<feature type="domain" description="Aldehyde dehydrogenase" evidence="6">
    <location>
        <begin position="133"/>
        <end position="577"/>
    </location>
</feature>
<dbReference type="Gene3D" id="3.40.605.10">
    <property type="entry name" value="Aldehyde Dehydrogenase, Chain A, domain 1"/>
    <property type="match status" value="1"/>
</dbReference>
<evidence type="ECO:0000256" key="2">
    <source>
        <dbReference type="ARBA" id="ARBA00023002"/>
    </source>
</evidence>
<reference evidence="7 8" key="1">
    <citation type="submission" date="2011-10" db="EMBL/GenBank/DDBJ databases">
        <authorList>
            <person name="Genoscope - CEA"/>
        </authorList>
    </citation>
    <scope>NUCLEOTIDE SEQUENCE [LARGE SCALE GENOMIC DNA]</scope>
    <source>
        <strain evidence="7 8">RCC 1105</strain>
    </source>
</reference>
<evidence type="ECO:0000313" key="8">
    <source>
        <dbReference type="Proteomes" id="UP000198341"/>
    </source>
</evidence>
<dbReference type="SUPFAM" id="SSF53720">
    <property type="entry name" value="ALDH-like"/>
    <property type="match status" value="1"/>
</dbReference>
<dbReference type="GO" id="GO:0005737">
    <property type="term" value="C:cytoplasm"/>
    <property type="evidence" value="ECO:0007669"/>
    <property type="project" value="TreeGrafter"/>
</dbReference>
<evidence type="ECO:0000256" key="4">
    <source>
        <dbReference type="RuleBase" id="RU003345"/>
    </source>
</evidence>
<keyword evidence="2 4" id="KW-0560">Oxidoreductase</keyword>
<keyword evidence="5" id="KW-0812">Transmembrane</keyword>
<dbReference type="InterPro" id="IPR012394">
    <property type="entry name" value="Aldehyde_DH_NAD(P)"/>
</dbReference>
<sequence>MDGLFSRFTSAPVASKPPPLFFNAFLRSVKVVLPDGMLASSSVAASVFSSFLFAMMIFVFIFWPKSAKRLPRKFLVPASASNETERKWRPKPRFVKPKKFSKESKEFGEEYAGDFSSDSDDEEGDEKRIVVGPKEIPAVVKEMKEKVKRNANVPIEKRIEQLTQLKRLVKENEEAICDALYYDMGRPRLEAFIYDVFIPLRSIEQSLKHCRRWNPKYKKANEHSLAQISQPSTQWLEPQPFGLALVIAPWNFPFLLALGPVVSAITAGCSVVVRPSNDAKYSAKLLHDLIAQYMDPDVCRVVGAGHPGDGIDTMNAVLDQKEFDVVFFTGSSRVGRIVAKKCAEHLTPCVLELGGKNPVIVSEDCGNVDLAAKQCVWGRMLNCGQQCVSPDYVLVHESIEKEFTEKCEKWVKTFFPRYDVPEAMGRLGGPEARIAMMAKEAEEMKNSKAENIICGGKVIEVLKMAEPTIVKVLDADKAVCMRKEAFAPILSILAVKSTEEAIEFINDKYPNPLSLYIFSKSAKTQRLILDNTKSGGVCINSVIYQAGHEGLPFGGVGESGYGSHHGLAGVESFRRWKPVLQKTRWLSWFDFGLVSDSNIVYPPYGMKLHLVKSLLRLARLF</sequence>
<feature type="active site" evidence="3">
    <location>
        <position position="352"/>
    </location>
</feature>
<dbReference type="Proteomes" id="UP000198341">
    <property type="component" value="Chromosome 1"/>
</dbReference>
<dbReference type="InterPro" id="IPR015590">
    <property type="entry name" value="Aldehyde_DH_dom"/>
</dbReference>
<name>K8E9Z2_9CHLO</name>
<evidence type="ECO:0000256" key="3">
    <source>
        <dbReference type="PROSITE-ProRule" id="PRU10007"/>
    </source>
</evidence>
<dbReference type="GO" id="GO:0006081">
    <property type="term" value="P:aldehyde metabolic process"/>
    <property type="evidence" value="ECO:0007669"/>
    <property type="project" value="InterPro"/>
</dbReference>
<evidence type="ECO:0000256" key="1">
    <source>
        <dbReference type="ARBA" id="ARBA00009986"/>
    </source>
</evidence>
<feature type="transmembrane region" description="Helical" evidence="5">
    <location>
        <begin position="43"/>
        <end position="63"/>
    </location>
</feature>
<dbReference type="GeneID" id="19018104"/>
<keyword evidence="5" id="KW-1133">Transmembrane helix</keyword>
<dbReference type="PANTHER" id="PTHR43570:SF16">
    <property type="entry name" value="ALDEHYDE DEHYDROGENASE TYPE III, ISOFORM Q"/>
    <property type="match status" value="1"/>
</dbReference>
<dbReference type="PROSITE" id="PS00687">
    <property type="entry name" value="ALDEHYDE_DEHYDR_GLU"/>
    <property type="match status" value="1"/>
</dbReference>
<comment type="similarity">
    <text evidence="1 4">Belongs to the aldehyde dehydrogenase family.</text>
</comment>
<dbReference type="PANTHER" id="PTHR43570">
    <property type="entry name" value="ALDEHYDE DEHYDROGENASE"/>
    <property type="match status" value="1"/>
</dbReference>
<dbReference type="OrthoDB" id="440325at2759"/>
<dbReference type="InterPro" id="IPR029510">
    <property type="entry name" value="Ald_DH_CS_GLU"/>
</dbReference>
<dbReference type="RefSeq" id="XP_007515748.1">
    <property type="nucleotide sequence ID" value="XM_007515686.1"/>
</dbReference>
<dbReference type="Gene3D" id="3.40.309.10">
    <property type="entry name" value="Aldehyde Dehydrogenase, Chain A, domain 2"/>
    <property type="match status" value="1"/>
</dbReference>
<organism evidence="7 8">
    <name type="scientific">Bathycoccus prasinos</name>
    <dbReference type="NCBI Taxonomy" id="41875"/>
    <lineage>
        <taxon>Eukaryota</taxon>
        <taxon>Viridiplantae</taxon>
        <taxon>Chlorophyta</taxon>
        <taxon>Mamiellophyceae</taxon>
        <taxon>Mamiellales</taxon>
        <taxon>Bathycoccaceae</taxon>
        <taxon>Bathycoccus</taxon>
    </lineage>
</organism>
<evidence type="ECO:0000313" key="7">
    <source>
        <dbReference type="EMBL" id="CCO14627.1"/>
    </source>
</evidence>
<keyword evidence="5" id="KW-0472">Membrane</keyword>